<evidence type="ECO:0000256" key="2">
    <source>
        <dbReference type="ARBA" id="ARBA00022475"/>
    </source>
</evidence>
<name>A0A4V2RE46_9BACI</name>
<dbReference type="Proteomes" id="UP000295689">
    <property type="component" value="Unassembled WGS sequence"/>
</dbReference>
<evidence type="ECO:0000256" key="5">
    <source>
        <dbReference type="ARBA" id="ARBA00023136"/>
    </source>
</evidence>
<dbReference type="EMBL" id="SLVV01000002">
    <property type="protein sequence ID" value="TCN27290.1"/>
    <property type="molecule type" value="Genomic_DNA"/>
</dbReference>
<organism evidence="7 8">
    <name type="scientific">Mesobacillus foraminis</name>
    <dbReference type="NCBI Taxonomy" id="279826"/>
    <lineage>
        <taxon>Bacteria</taxon>
        <taxon>Bacillati</taxon>
        <taxon>Bacillota</taxon>
        <taxon>Bacilli</taxon>
        <taxon>Bacillales</taxon>
        <taxon>Bacillaceae</taxon>
        <taxon>Mesobacillus</taxon>
    </lineage>
</organism>
<gene>
    <name evidence="7" type="ORF">EV146_102238</name>
</gene>
<proteinExistence type="predicted"/>
<dbReference type="InterPro" id="IPR010343">
    <property type="entry name" value="ArAE_1"/>
</dbReference>
<keyword evidence="4 6" id="KW-1133">Transmembrane helix</keyword>
<evidence type="ECO:0000256" key="1">
    <source>
        <dbReference type="ARBA" id="ARBA00004651"/>
    </source>
</evidence>
<comment type="subcellular location">
    <subcellularLocation>
        <location evidence="1">Cell membrane</location>
        <topology evidence="1">Multi-pass membrane protein</topology>
    </subcellularLocation>
</comment>
<evidence type="ECO:0000256" key="6">
    <source>
        <dbReference type="SAM" id="Phobius"/>
    </source>
</evidence>
<accession>A0A4V2RE46</accession>
<comment type="caution">
    <text evidence="7">The sequence shown here is derived from an EMBL/GenBank/DDBJ whole genome shotgun (WGS) entry which is preliminary data.</text>
</comment>
<keyword evidence="8" id="KW-1185">Reference proteome</keyword>
<evidence type="ECO:0000256" key="3">
    <source>
        <dbReference type="ARBA" id="ARBA00022692"/>
    </source>
</evidence>
<feature type="transmembrane region" description="Helical" evidence="6">
    <location>
        <begin position="56"/>
        <end position="73"/>
    </location>
</feature>
<dbReference type="Pfam" id="PF06081">
    <property type="entry name" value="ArAE_1"/>
    <property type="match status" value="1"/>
</dbReference>
<evidence type="ECO:0000313" key="7">
    <source>
        <dbReference type="EMBL" id="TCN27290.1"/>
    </source>
</evidence>
<dbReference type="RefSeq" id="WP_132001959.1">
    <property type="nucleotide sequence ID" value="NZ_JABUHM010000001.1"/>
</dbReference>
<dbReference type="GO" id="GO:0005886">
    <property type="term" value="C:plasma membrane"/>
    <property type="evidence" value="ECO:0007669"/>
    <property type="project" value="UniProtKB-SubCell"/>
</dbReference>
<keyword evidence="3 6" id="KW-0812">Transmembrane</keyword>
<evidence type="ECO:0000313" key="8">
    <source>
        <dbReference type="Proteomes" id="UP000295689"/>
    </source>
</evidence>
<feature type="transmembrane region" description="Helical" evidence="6">
    <location>
        <begin position="79"/>
        <end position="110"/>
    </location>
</feature>
<protein>
    <submittedName>
        <fullName evidence="7">Uncharacterized membrane protein YgaE (UPF0421/DUF939 family)</fullName>
    </submittedName>
</protein>
<feature type="transmembrane region" description="Helical" evidence="6">
    <location>
        <begin position="122"/>
        <end position="143"/>
    </location>
</feature>
<sequence>MVTLGPRVLKTGISVTLALYITEWLSLEPPMFAAIAATFTIQPSIYRSWRQVLEQVQANAIGALIALVSIYLFGHNPFIIGFVMVIVILVCLKLNMAGTISLTLVTVVVMMSQPAYTGLLAAADKFLIVLVGMGSAFFVNILISPPNYKQNFFTLEQEALRGISLLLRTAISDELTEKSFQQQWGKVKQDLSRLEDLYKLLDEERENISKIKPLDVREIVVMKQRLECLQLGLKLLDTIEEHFFQSGPTSEEREMFDQYIEKLTMQHEMALLKFEGKIKYDLDSDPDLIQESSLFLENVVHTNQTEKGQRVRLIVIASALYEYAFQLQRLNDLTEIFLRKKKIAEQTREKRRLRK</sequence>
<keyword evidence="5 6" id="KW-0472">Membrane</keyword>
<dbReference type="AlphaFoldDB" id="A0A4V2RE46"/>
<evidence type="ECO:0000256" key="4">
    <source>
        <dbReference type="ARBA" id="ARBA00022989"/>
    </source>
</evidence>
<keyword evidence="2" id="KW-1003">Cell membrane</keyword>
<reference evidence="7 8" key="1">
    <citation type="journal article" date="2015" name="Stand. Genomic Sci.">
        <title>Genomic Encyclopedia of Bacterial and Archaeal Type Strains, Phase III: the genomes of soil and plant-associated and newly described type strains.</title>
        <authorList>
            <person name="Whitman W.B."/>
            <person name="Woyke T."/>
            <person name="Klenk H.P."/>
            <person name="Zhou Y."/>
            <person name="Lilburn T.G."/>
            <person name="Beck B.J."/>
            <person name="De Vos P."/>
            <person name="Vandamme P."/>
            <person name="Eisen J.A."/>
            <person name="Garrity G."/>
            <person name="Hugenholtz P."/>
            <person name="Kyrpides N.C."/>
        </authorList>
    </citation>
    <scope>NUCLEOTIDE SEQUENCE [LARGE SCALE GENOMIC DNA]</scope>
    <source>
        <strain evidence="7 8">CV53</strain>
    </source>
</reference>